<evidence type="ECO:0000256" key="11">
    <source>
        <dbReference type="ARBA" id="ARBA00022771"/>
    </source>
</evidence>
<evidence type="ECO:0000256" key="1">
    <source>
        <dbReference type="ARBA" id="ARBA00000707"/>
    </source>
</evidence>
<sequence>MFGTTNTMDEITTTTTTTTKLIPLRGSLRFISNSANDPITLYAHDTVSNGIQAHLAKPAAMIQQQNKWSGGTLQFHKGANRMECISTSLACAHSLYIRELVNKTGVQSPILNCTALPFHWHTIKATIQFMRTGSLQLDSAAMQDMIQCAMFFRIAQLSRLVESFLRQRSKQAETVLDAYKAIFHDEQMMRCVTYDTQQIVCENMANHILPYIEEAIKNERSTLALMTSNELYCLLTRDAQRIRHNQREYEDAACQRFQVVMRWIQFHEQTYQFYDSYTRDVHSTTFAKAIRLFSCVHFEHMQPETRQHFINYLRGLPNEMFMLAARPYLPEAHHHLELFSICLSSSFKSILDTIVITIIIITQELYRSPTDINCQLKDIDKQHQLSAKEYNFINRLEPKYFIAMVTTRNRKRAEESNENKSERNENQRNGGQNDGITKEMMPGVSTSNEEGELVENENGNEKRETTTKADKLSNESSRKSRKDEPSSNVRDRKRKRSRSTDSGSDTSRDDSRMRSKRKHSSHKDVKSSKKHSKSEKRRRSPLEKEKNDTSGVLDGSFSREGLGIEANDTNFERNDTDIVKKEPTARELEIARLLKEEQEHPELLDADNDAVWSLKKAQIEKPSRQCPYLDTIDRCALDFDFEKLCSVSLSHINVYACMVCGKYFQGRGTSTHAYTHSLDTNHRVFLNLSTLKFYCLPDNYEIIDPSLDDIKYVLKPTYTTKYIMEIDKMGKMARAFDGTTYHPGVVGLNNIKANDYENVVLHALSHVPPLRDYFLREENYINIKRPPGDKLTLLPKRFGELIRKLWNPKAFKAHVSPHEMLQASVLCSSKKFQITKQGDAAEFLNFLLNTLHIALNGTRKTSSSIIYKIFRGRLHEFTRKVIPVETTEEARKNLLETDEYKEKKLEIPFLYLTLDLPAAPLYRDELLQNIIPQVPLSVLLTKFNGATEKEYKTYSENFMKRFQLVRLPPYLIITYKRFHKNQWFVEKNPTIVNFPISNVDLYDCLAEEMRPLHKYTTYDLVSNIVHDGPPSSGSYRIQILHNGTQKWYELEDLHVKEILPQMITLAESYIQIWRLNTSKTREQRAGETEGSEEEAMDKMEQ</sequence>
<dbReference type="PANTHER" id="PTHR21646">
    <property type="entry name" value="UBIQUITIN CARBOXYL-TERMINAL HYDROLASE"/>
    <property type="match status" value="1"/>
</dbReference>
<evidence type="ECO:0000256" key="9">
    <source>
        <dbReference type="ARBA" id="ARBA00022723"/>
    </source>
</evidence>
<feature type="compositionally biased region" description="Basic and acidic residues" evidence="23">
    <location>
        <begin position="412"/>
        <end position="426"/>
    </location>
</feature>
<keyword evidence="26" id="KW-1185">Reference proteome</keyword>
<evidence type="ECO:0000256" key="10">
    <source>
        <dbReference type="ARBA" id="ARBA00022728"/>
    </source>
</evidence>
<keyword evidence="5" id="KW-1017">Isopeptide bond</keyword>
<keyword evidence="13" id="KW-0378">Hydrolase</keyword>
<dbReference type="Gene3D" id="3.30.40.10">
    <property type="entry name" value="Zinc/RING finger domain, C3HC4 (zinc finger)"/>
    <property type="match status" value="1"/>
</dbReference>
<evidence type="ECO:0000256" key="5">
    <source>
        <dbReference type="ARBA" id="ARBA00022499"/>
    </source>
</evidence>
<dbReference type="InterPro" id="IPR001394">
    <property type="entry name" value="Peptidase_C19_UCH"/>
</dbReference>
<dbReference type="Proteomes" id="UP000095285">
    <property type="component" value="Unassembled WGS sequence"/>
</dbReference>
<accession>A0A1I7VRR3</accession>
<dbReference type="InterPro" id="IPR001607">
    <property type="entry name" value="Znf_UBP"/>
</dbReference>
<evidence type="ECO:0000256" key="22">
    <source>
        <dbReference type="PROSITE-ProRule" id="PRU00502"/>
    </source>
</evidence>
<evidence type="ECO:0000256" key="15">
    <source>
        <dbReference type="ARBA" id="ARBA00022843"/>
    </source>
</evidence>
<protein>
    <recommendedName>
        <fullName evidence="20">Ubiquitin carboxyl-terminal hydrolase 39</fullName>
        <ecNumber evidence="4">3.4.19.12</ecNumber>
    </recommendedName>
    <alternativeName>
        <fullName evidence="21">U4/U6.U5 tri-snRNP-associated 65 kDa protein</fullName>
    </alternativeName>
</protein>
<reference evidence="27" key="2">
    <citation type="submission" date="2016-11" db="UniProtKB">
        <authorList>
            <consortium name="WormBaseParasite"/>
        </authorList>
    </citation>
    <scope>IDENTIFICATION</scope>
</reference>
<dbReference type="EC" id="3.4.19.12" evidence="4"/>
<evidence type="ECO:0000259" key="24">
    <source>
        <dbReference type="PROSITE" id="PS50235"/>
    </source>
</evidence>
<dbReference type="eggNOG" id="KOG2026">
    <property type="taxonomic scope" value="Eukaryota"/>
</dbReference>
<keyword evidence="17" id="KW-0539">Nucleus</keyword>
<name>A0A1I7VRR3_LOALO</name>
<dbReference type="Pfam" id="PF02148">
    <property type="entry name" value="zf-UBP"/>
    <property type="match status" value="1"/>
</dbReference>
<evidence type="ECO:0000256" key="2">
    <source>
        <dbReference type="ARBA" id="ARBA00004123"/>
    </source>
</evidence>
<dbReference type="InterPro" id="IPR050185">
    <property type="entry name" value="Ub_carboxyl-term_hydrolase"/>
</dbReference>
<evidence type="ECO:0000256" key="16">
    <source>
        <dbReference type="ARBA" id="ARBA00023187"/>
    </source>
</evidence>
<keyword evidence="10" id="KW-0747">Spliceosome</keyword>
<keyword evidence="11 22" id="KW-0863">Zinc-finger</keyword>
<evidence type="ECO:0000259" key="25">
    <source>
        <dbReference type="PROSITE" id="PS50271"/>
    </source>
</evidence>
<dbReference type="SMART" id="SM00290">
    <property type="entry name" value="ZnF_UBP"/>
    <property type="match status" value="1"/>
</dbReference>
<dbReference type="Gene3D" id="3.90.70.10">
    <property type="entry name" value="Cysteine proteinases"/>
    <property type="match status" value="1"/>
</dbReference>
<feature type="region of interest" description="Disordered" evidence="23">
    <location>
        <begin position="410"/>
        <end position="559"/>
    </location>
</feature>
<evidence type="ECO:0000256" key="3">
    <source>
        <dbReference type="ARBA" id="ARBA00009085"/>
    </source>
</evidence>
<dbReference type="InterPro" id="IPR013083">
    <property type="entry name" value="Znf_RING/FYVE/PHD"/>
</dbReference>
<evidence type="ECO:0000256" key="12">
    <source>
        <dbReference type="ARBA" id="ARBA00022786"/>
    </source>
</evidence>
<dbReference type="GO" id="GO:0008270">
    <property type="term" value="F:zinc ion binding"/>
    <property type="evidence" value="ECO:0007669"/>
    <property type="project" value="UniProtKB-KW"/>
</dbReference>
<dbReference type="SUPFAM" id="SSF54001">
    <property type="entry name" value="Cysteine proteinases"/>
    <property type="match status" value="1"/>
</dbReference>
<keyword evidence="7" id="KW-0132">Cell division</keyword>
<evidence type="ECO:0000256" key="23">
    <source>
        <dbReference type="SAM" id="MobiDB-lite"/>
    </source>
</evidence>
<dbReference type="Pfam" id="PF00443">
    <property type="entry name" value="UCH"/>
    <property type="match status" value="1"/>
</dbReference>
<dbReference type="WBParaSite" id="EN70_5496">
    <property type="protein sequence ID" value="EN70_5496"/>
    <property type="gene ID" value="EN70_5496"/>
</dbReference>
<dbReference type="PROSITE" id="PS50271">
    <property type="entry name" value="ZF_UBP"/>
    <property type="match status" value="1"/>
</dbReference>
<feature type="compositionally biased region" description="Basic and acidic residues" evidence="23">
    <location>
        <begin position="459"/>
        <end position="485"/>
    </location>
</feature>
<dbReference type="CDD" id="cd02669">
    <property type="entry name" value="Peptidase_C19M"/>
    <property type="match status" value="1"/>
</dbReference>
<dbReference type="STRING" id="7209.A0A1I7VRR3"/>
<evidence type="ECO:0000256" key="13">
    <source>
        <dbReference type="ARBA" id="ARBA00022801"/>
    </source>
</evidence>
<evidence type="ECO:0000256" key="21">
    <source>
        <dbReference type="ARBA" id="ARBA00079185"/>
    </source>
</evidence>
<comment type="similarity">
    <text evidence="3">Belongs to the peptidase C19 family.</text>
</comment>
<dbReference type="AlphaFoldDB" id="A0A1I7VRR3"/>
<dbReference type="PANTHER" id="PTHR21646:SF16">
    <property type="entry name" value="U4_U6.U5 TRI-SNRNP-ASSOCIATED PROTEIN 2"/>
    <property type="match status" value="1"/>
</dbReference>
<dbReference type="SUPFAM" id="SSF57850">
    <property type="entry name" value="RING/U-box"/>
    <property type="match status" value="1"/>
</dbReference>
<reference evidence="26" key="1">
    <citation type="submission" date="2012-04" db="EMBL/GenBank/DDBJ databases">
        <title>The Genome Sequence of Loa loa.</title>
        <authorList>
            <consortium name="The Broad Institute Genome Sequencing Platform"/>
            <consortium name="Broad Institute Genome Sequencing Center for Infectious Disease"/>
            <person name="Nutman T.B."/>
            <person name="Fink D.L."/>
            <person name="Russ C."/>
            <person name="Young S."/>
            <person name="Zeng Q."/>
            <person name="Gargeya S."/>
            <person name="Alvarado L."/>
            <person name="Berlin A."/>
            <person name="Chapman S.B."/>
            <person name="Chen Z."/>
            <person name="Freedman E."/>
            <person name="Gellesch M."/>
            <person name="Goldberg J."/>
            <person name="Griggs A."/>
            <person name="Gujja S."/>
            <person name="Heilman E.R."/>
            <person name="Heiman D."/>
            <person name="Howarth C."/>
            <person name="Mehta T."/>
            <person name="Neiman D."/>
            <person name="Pearson M."/>
            <person name="Roberts A."/>
            <person name="Saif S."/>
            <person name="Shea T."/>
            <person name="Shenoy N."/>
            <person name="Sisk P."/>
            <person name="Stolte C."/>
            <person name="Sykes S."/>
            <person name="White J."/>
            <person name="Yandava C."/>
            <person name="Haas B."/>
            <person name="Henn M.R."/>
            <person name="Nusbaum C."/>
            <person name="Birren B."/>
        </authorList>
    </citation>
    <scope>NUCLEOTIDE SEQUENCE [LARGE SCALE GENOMIC DNA]</scope>
</reference>
<dbReference type="InterPro" id="IPR011333">
    <property type="entry name" value="SKP1/BTB/POZ_sf"/>
</dbReference>
<evidence type="ECO:0000256" key="19">
    <source>
        <dbReference type="ARBA" id="ARBA00064202"/>
    </source>
</evidence>
<dbReference type="PROSITE" id="PS50235">
    <property type="entry name" value="USP_3"/>
    <property type="match status" value="1"/>
</dbReference>
<keyword evidence="9" id="KW-0479">Metal-binding</keyword>
<dbReference type="Gene3D" id="3.30.710.10">
    <property type="entry name" value="Potassium Channel Kv1.1, Chain A"/>
    <property type="match status" value="1"/>
</dbReference>
<dbReference type="GO" id="GO:0005681">
    <property type="term" value="C:spliceosomal complex"/>
    <property type="evidence" value="ECO:0007669"/>
    <property type="project" value="UniProtKB-KW"/>
</dbReference>
<evidence type="ECO:0000256" key="14">
    <source>
        <dbReference type="ARBA" id="ARBA00022833"/>
    </source>
</evidence>
<keyword evidence="12" id="KW-0833">Ubl conjugation pathway</keyword>
<evidence type="ECO:0000256" key="18">
    <source>
        <dbReference type="ARBA" id="ARBA00023306"/>
    </source>
</evidence>
<feature type="domain" description="UBP-type" evidence="25">
    <location>
        <begin position="624"/>
        <end position="721"/>
    </location>
</feature>
<dbReference type="GO" id="GO:0051301">
    <property type="term" value="P:cell division"/>
    <property type="evidence" value="ECO:0007669"/>
    <property type="project" value="UniProtKB-KW"/>
</dbReference>
<keyword evidence="18" id="KW-0131">Cell cycle</keyword>
<comment type="subcellular location">
    <subcellularLocation>
        <location evidence="2">Nucleus</location>
    </subcellularLocation>
</comment>
<evidence type="ECO:0000256" key="4">
    <source>
        <dbReference type="ARBA" id="ARBA00012759"/>
    </source>
</evidence>
<organism evidence="26 27">
    <name type="scientific">Loa loa</name>
    <name type="common">Eye worm</name>
    <name type="synonym">Filaria loa</name>
    <dbReference type="NCBI Taxonomy" id="7209"/>
    <lineage>
        <taxon>Eukaryota</taxon>
        <taxon>Metazoa</taxon>
        <taxon>Ecdysozoa</taxon>
        <taxon>Nematoda</taxon>
        <taxon>Chromadorea</taxon>
        <taxon>Rhabditida</taxon>
        <taxon>Spirurina</taxon>
        <taxon>Spiruromorpha</taxon>
        <taxon>Filarioidea</taxon>
        <taxon>Onchocercidae</taxon>
        <taxon>Loa</taxon>
    </lineage>
</organism>
<keyword evidence="14" id="KW-0862">Zinc</keyword>
<feature type="domain" description="USP" evidence="24">
    <location>
        <begin position="746"/>
        <end position="1076"/>
    </location>
</feature>
<dbReference type="FunFam" id="3.30.40.10:FF:000068">
    <property type="entry name" value="U4/U6.U5 tri-snRNP-associated protein 2"/>
    <property type="match status" value="1"/>
</dbReference>
<evidence type="ECO:0000256" key="17">
    <source>
        <dbReference type="ARBA" id="ARBA00023242"/>
    </source>
</evidence>
<feature type="region of interest" description="Disordered" evidence="23">
    <location>
        <begin position="1080"/>
        <end position="1101"/>
    </location>
</feature>
<keyword evidence="16" id="KW-0508">mRNA splicing</keyword>
<dbReference type="InterPro" id="IPR033809">
    <property type="entry name" value="USP39"/>
</dbReference>
<evidence type="ECO:0000256" key="20">
    <source>
        <dbReference type="ARBA" id="ARBA00071645"/>
    </source>
</evidence>
<dbReference type="GO" id="GO:0016579">
    <property type="term" value="P:protein deubiquitination"/>
    <property type="evidence" value="ECO:0007669"/>
    <property type="project" value="InterPro"/>
</dbReference>
<proteinExistence type="inferred from homology"/>
<keyword evidence="8" id="KW-0507">mRNA processing</keyword>
<dbReference type="FunFam" id="3.90.70.10:FF:000030">
    <property type="entry name" value="U4/U6.U5 tri-snRNP-associated protein 2"/>
    <property type="match status" value="1"/>
</dbReference>
<comment type="catalytic activity">
    <reaction evidence="1">
        <text>Thiol-dependent hydrolysis of ester, thioester, amide, peptide and isopeptide bonds formed by the C-terminal Gly of ubiquitin (a 76-residue protein attached to proteins as an intracellular targeting signal).</text>
        <dbReference type="EC" id="3.4.19.12"/>
    </reaction>
</comment>
<evidence type="ECO:0000256" key="6">
    <source>
        <dbReference type="ARBA" id="ARBA00022553"/>
    </source>
</evidence>
<evidence type="ECO:0000256" key="7">
    <source>
        <dbReference type="ARBA" id="ARBA00022618"/>
    </source>
</evidence>
<dbReference type="GO" id="GO:0000245">
    <property type="term" value="P:spliceosomal complex assembly"/>
    <property type="evidence" value="ECO:0007669"/>
    <property type="project" value="InterPro"/>
</dbReference>
<dbReference type="GO" id="GO:0004843">
    <property type="term" value="F:cysteine-type deubiquitinase activity"/>
    <property type="evidence" value="ECO:0007669"/>
    <property type="project" value="UniProtKB-EC"/>
</dbReference>
<evidence type="ECO:0000313" key="27">
    <source>
        <dbReference type="WBParaSite" id="EN70_5496"/>
    </source>
</evidence>
<evidence type="ECO:0000313" key="26">
    <source>
        <dbReference type="Proteomes" id="UP000095285"/>
    </source>
</evidence>
<evidence type="ECO:0000256" key="8">
    <source>
        <dbReference type="ARBA" id="ARBA00022664"/>
    </source>
</evidence>
<dbReference type="InterPro" id="IPR028889">
    <property type="entry name" value="USP"/>
</dbReference>
<keyword evidence="15" id="KW-0832">Ubl conjugation</keyword>
<dbReference type="InterPro" id="IPR038765">
    <property type="entry name" value="Papain-like_cys_pep_sf"/>
</dbReference>
<feature type="compositionally biased region" description="Basic residues" evidence="23">
    <location>
        <begin position="528"/>
        <end position="539"/>
    </location>
</feature>
<comment type="subunit">
    <text evidence="19">The U4/U6-U5 tri-snRNP complex is a building block of the precatalytic spliceosome (spliceosome B complex). Component of the U4/U6-U5 tri-snRNP complex composed of the U4, U6 and U5 snRNAs and at least PRPF3, PRPF4, PRPF6, PRPF8, PRPF31, SNRNP200, TXNL4A, SNRNP40, SNRPB, SNRPD1, SNRPD2, SNRPD3, SNRPE, SNRPF, SNRPG, DDX23, CD2BP2, PPIH, SNU13, EFTUD2, SART1 and USP39, plus LSM2, LSM3, LSM4, LSM5, LSM6, LSM7 and LSM8.</text>
</comment>
<keyword evidence="6" id="KW-0597">Phosphoprotein</keyword>